<evidence type="ECO:0000259" key="6">
    <source>
        <dbReference type="PROSITE" id="PS50850"/>
    </source>
</evidence>
<dbReference type="InterPro" id="IPR020846">
    <property type="entry name" value="MFS_dom"/>
</dbReference>
<keyword evidence="2 5" id="KW-0812">Transmembrane</keyword>
<dbReference type="GeneID" id="28851957"/>
<dbReference type="EMBL" id="LSBJ02000007">
    <property type="protein sequence ID" value="OAQ61608.1"/>
    <property type="molecule type" value="Genomic_DNA"/>
</dbReference>
<dbReference type="Proteomes" id="UP000078397">
    <property type="component" value="Unassembled WGS sequence"/>
</dbReference>
<accession>A0A179F860</accession>
<dbReference type="SUPFAM" id="SSF103473">
    <property type="entry name" value="MFS general substrate transporter"/>
    <property type="match status" value="1"/>
</dbReference>
<dbReference type="Pfam" id="PF07690">
    <property type="entry name" value="MFS_1"/>
    <property type="match status" value="1"/>
</dbReference>
<feature type="transmembrane region" description="Helical" evidence="5">
    <location>
        <begin position="320"/>
        <end position="342"/>
    </location>
</feature>
<evidence type="ECO:0000313" key="7">
    <source>
        <dbReference type="EMBL" id="OAQ61608.1"/>
    </source>
</evidence>
<dbReference type="InterPro" id="IPR036259">
    <property type="entry name" value="MFS_trans_sf"/>
</dbReference>
<dbReference type="RefSeq" id="XP_018139312.1">
    <property type="nucleotide sequence ID" value="XM_018287963.1"/>
</dbReference>
<feature type="transmembrane region" description="Helical" evidence="5">
    <location>
        <begin position="456"/>
        <end position="476"/>
    </location>
</feature>
<feature type="transmembrane region" description="Helical" evidence="5">
    <location>
        <begin position="281"/>
        <end position="300"/>
    </location>
</feature>
<evidence type="ECO:0000256" key="1">
    <source>
        <dbReference type="ARBA" id="ARBA00004141"/>
    </source>
</evidence>
<gene>
    <name evidence="7" type="ORF">VFPPC_09426</name>
</gene>
<comment type="subcellular location">
    <subcellularLocation>
        <location evidence="1">Membrane</location>
        <topology evidence="1">Multi-pass membrane protein</topology>
    </subcellularLocation>
</comment>
<dbReference type="PANTHER" id="PTHR23502">
    <property type="entry name" value="MAJOR FACILITATOR SUPERFAMILY"/>
    <property type="match status" value="1"/>
</dbReference>
<dbReference type="OrthoDB" id="5141738at2759"/>
<dbReference type="GO" id="GO:0022857">
    <property type="term" value="F:transmembrane transporter activity"/>
    <property type="evidence" value="ECO:0007669"/>
    <property type="project" value="InterPro"/>
</dbReference>
<feature type="domain" description="Major facilitator superfamily (MFS) profile" evidence="6">
    <location>
        <begin position="54"/>
        <end position="480"/>
    </location>
</feature>
<organism evidence="7 8">
    <name type="scientific">Pochonia chlamydosporia 170</name>
    <dbReference type="NCBI Taxonomy" id="1380566"/>
    <lineage>
        <taxon>Eukaryota</taxon>
        <taxon>Fungi</taxon>
        <taxon>Dikarya</taxon>
        <taxon>Ascomycota</taxon>
        <taxon>Pezizomycotina</taxon>
        <taxon>Sordariomycetes</taxon>
        <taxon>Hypocreomycetidae</taxon>
        <taxon>Hypocreales</taxon>
        <taxon>Clavicipitaceae</taxon>
        <taxon>Pochonia</taxon>
    </lineage>
</organism>
<dbReference type="PANTHER" id="PTHR23502:SF74">
    <property type="entry name" value="MAJOR FACILITATOR SUPERFAMILY (MFS) PROFILE DOMAIN-CONTAINING PROTEIN"/>
    <property type="match status" value="1"/>
</dbReference>
<feature type="transmembrane region" description="Helical" evidence="5">
    <location>
        <begin position="146"/>
        <end position="167"/>
    </location>
</feature>
<dbReference type="Gene3D" id="1.20.1250.20">
    <property type="entry name" value="MFS general substrate transporter like domains"/>
    <property type="match status" value="1"/>
</dbReference>
<dbReference type="AlphaFoldDB" id="A0A179F860"/>
<name>A0A179F860_METCM</name>
<feature type="transmembrane region" description="Helical" evidence="5">
    <location>
        <begin position="422"/>
        <end position="444"/>
    </location>
</feature>
<feature type="transmembrane region" description="Helical" evidence="5">
    <location>
        <begin position="52"/>
        <end position="69"/>
    </location>
</feature>
<reference evidence="7 8" key="1">
    <citation type="journal article" date="2016" name="PLoS Pathog.">
        <title>Biosynthesis of antibiotic leucinostatins in bio-control fungus Purpureocillium lilacinum and their inhibition on phytophthora revealed by genome mining.</title>
        <authorList>
            <person name="Wang G."/>
            <person name="Liu Z."/>
            <person name="Lin R."/>
            <person name="Li E."/>
            <person name="Mao Z."/>
            <person name="Ling J."/>
            <person name="Yang Y."/>
            <person name="Yin W.B."/>
            <person name="Xie B."/>
        </authorList>
    </citation>
    <scope>NUCLEOTIDE SEQUENCE [LARGE SCALE GENOMIC DNA]</scope>
    <source>
        <strain evidence="7">170</strain>
    </source>
</reference>
<sequence>MANTAEKLNVHDQTIRELPNNNIDDNAVSGTVPTPTEDYFCKPTKFSWPRKIHIVIAGITCTFNGNLGSSMPSGALVAISEQFKVTNSLHLVLLNSIYMAGYVLGPLLFGPLSEYIGRRPVLIGTFLGYLIFMAACSAAPSFAALVVFRLLCGINASAPTTVLGGLYSDIFDNPSHRGTAMSLYMSVTTIGPLVGPVISGFSSQISWRWPFLLAVLIAVPGLPLVLLLPETFAPVLRQKSLRRCKKEGLLADDEMIASNKRALDPRKIFIRPAKLITTEPILLFTALYMALAYAIMYLTFQAYPIIFQDHYGLSPGTAGIAYLPIILGVGVAFILGLGYTWWYDKSSAAGKKWAQQEAYRRLPIACFASPWIVVSLFWVGWTSWPESVGPAVPMMGGLFYGLGSQLLYIAMINYITDMYRDLSASAHAAASMTRSIGAVLLPLAARPMYNQMGIHWAPSLLGFVSLLMGVIPFILLRYDKVQGRRSTQRQG</sequence>
<keyword evidence="4 5" id="KW-0472">Membrane</keyword>
<evidence type="ECO:0000256" key="3">
    <source>
        <dbReference type="ARBA" id="ARBA00022989"/>
    </source>
</evidence>
<feature type="transmembrane region" description="Helical" evidence="5">
    <location>
        <begin position="362"/>
        <end position="381"/>
    </location>
</feature>
<dbReference type="InterPro" id="IPR011701">
    <property type="entry name" value="MFS"/>
</dbReference>
<proteinExistence type="predicted"/>
<evidence type="ECO:0000313" key="8">
    <source>
        <dbReference type="Proteomes" id="UP000078397"/>
    </source>
</evidence>
<feature type="transmembrane region" description="Helical" evidence="5">
    <location>
        <begin position="393"/>
        <end position="415"/>
    </location>
</feature>
<dbReference type="PROSITE" id="PS50850">
    <property type="entry name" value="MFS"/>
    <property type="match status" value="1"/>
</dbReference>
<feature type="transmembrane region" description="Helical" evidence="5">
    <location>
        <begin position="121"/>
        <end position="140"/>
    </location>
</feature>
<evidence type="ECO:0000256" key="5">
    <source>
        <dbReference type="SAM" id="Phobius"/>
    </source>
</evidence>
<comment type="caution">
    <text evidence="7">The sequence shown here is derived from an EMBL/GenBank/DDBJ whole genome shotgun (WGS) entry which is preliminary data.</text>
</comment>
<dbReference type="KEGG" id="pchm:VFPPC_09426"/>
<protein>
    <submittedName>
        <fullName evidence="7">MFS multidrug transporter</fullName>
    </submittedName>
</protein>
<feature type="transmembrane region" description="Helical" evidence="5">
    <location>
        <begin position="211"/>
        <end position="236"/>
    </location>
</feature>
<feature type="transmembrane region" description="Helical" evidence="5">
    <location>
        <begin position="89"/>
        <end position="109"/>
    </location>
</feature>
<feature type="transmembrane region" description="Helical" evidence="5">
    <location>
        <begin position="179"/>
        <end position="199"/>
    </location>
</feature>
<keyword evidence="8" id="KW-1185">Reference proteome</keyword>
<evidence type="ECO:0000256" key="4">
    <source>
        <dbReference type="ARBA" id="ARBA00023136"/>
    </source>
</evidence>
<dbReference type="STRING" id="1380566.A0A179F860"/>
<evidence type="ECO:0000256" key="2">
    <source>
        <dbReference type="ARBA" id="ARBA00022692"/>
    </source>
</evidence>
<keyword evidence="3 5" id="KW-1133">Transmembrane helix</keyword>
<dbReference type="GO" id="GO:0005886">
    <property type="term" value="C:plasma membrane"/>
    <property type="evidence" value="ECO:0007669"/>
    <property type="project" value="TreeGrafter"/>
</dbReference>